<reference evidence="3" key="1">
    <citation type="journal article" date="2019" name="Int. J. Syst. Evol. Microbiol.">
        <title>The Global Catalogue of Microorganisms (GCM) 10K type strain sequencing project: providing services to taxonomists for standard genome sequencing and annotation.</title>
        <authorList>
            <consortium name="The Broad Institute Genomics Platform"/>
            <consortium name="The Broad Institute Genome Sequencing Center for Infectious Disease"/>
            <person name="Wu L."/>
            <person name="Ma J."/>
        </authorList>
    </citation>
    <scope>NUCLEOTIDE SEQUENCE [LARGE SCALE GENOMIC DNA]</scope>
    <source>
        <strain evidence="3">CCUG 38813</strain>
    </source>
</reference>
<gene>
    <name evidence="2" type="ORF">ACFPOU_02740</name>
</gene>
<dbReference type="RefSeq" id="WP_379716847.1">
    <property type="nucleotide sequence ID" value="NZ_JBHSMS010000011.1"/>
</dbReference>
<feature type="transmembrane region" description="Helical" evidence="1">
    <location>
        <begin position="6"/>
        <end position="29"/>
    </location>
</feature>
<keyword evidence="1" id="KW-0472">Membrane</keyword>
<comment type="caution">
    <text evidence="2">The sequence shown here is derived from an EMBL/GenBank/DDBJ whole genome shotgun (WGS) entry which is preliminary data.</text>
</comment>
<name>A0ABW0PCU7_9BURK</name>
<dbReference type="EMBL" id="JBHSMS010000011">
    <property type="protein sequence ID" value="MFC5510043.1"/>
    <property type="molecule type" value="Genomic_DNA"/>
</dbReference>
<feature type="transmembrane region" description="Helical" evidence="1">
    <location>
        <begin position="172"/>
        <end position="195"/>
    </location>
</feature>
<evidence type="ECO:0000256" key="1">
    <source>
        <dbReference type="SAM" id="Phobius"/>
    </source>
</evidence>
<feature type="transmembrane region" description="Helical" evidence="1">
    <location>
        <begin position="36"/>
        <end position="55"/>
    </location>
</feature>
<feature type="transmembrane region" description="Helical" evidence="1">
    <location>
        <begin position="201"/>
        <end position="219"/>
    </location>
</feature>
<organism evidence="2 3">
    <name type="scientific">Massilia jejuensis</name>
    <dbReference type="NCBI Taxonomy" id="648894"/>
    <lineage>
        <taxon>Bacteria</taxon>
        <taxon>Pseudomonadati</taxon>
        <taxon>Pseudomonadota</taxon>
        <taxon>Betaproteobacteria</taxon>
        <taxon>Burkholderiales</taxon>
        <taxon>Oxalobacteraceae</taxon>
        <taxon>Telluria group</taxon>
        <taxon>Massilia</taxon>
    </lineage>
</organism>
<protein>
    <submittedName>
        <fullName evidence="2">ZIP family metal transporter</fullName>
    </submittedName>
</protein>
<keyword evidence="1" id="KW-1133">Transmembrane helix</keyword>
<feature type="transmembrane region" description="Helical" evidence="1">
    <location>
        <begin position="231"/>
        <end position="249"/>
    </location>
</feature>
<accession>A0ABW0PCU7</accession>
<feature type="transmembrane region" description="Helical" evidence="1">
    <location>
        <begin position="67"/>
        <end position="88"/>
    </location>
</feature>
<evidence type="ECO:0000313" key="3">
    <source>
        <dbReference type="Proteomes" id="UP001596031"/>
    </source>
</evidence>
<keyword evidence="3" id="KW-1185">Reference proteome</keyword>
<proteinExistence type="predicted"/>
<dbReference type="Proteomes" id="UP001596031">
    <property type="component" value="Unassembled WGS sequence"/>
</dbReference>
<keyword evidence="1" id="KW-0812">Transmembrane</keyword>
<evidence type="ECO:0000313" key="2">
    <source>
        <dbReference type="EMBL" id="MFC5510043.1"/>
    </source>
</evidence>
<sequence>MEQVPMWLQAGGWGLVAGGALLLGALVGYRYAVPARLVAAFMAFGSGVLISALSFELMDEAFKTGGLQATALGFLGGAAVYTLVNWWLAQGGARHRKRSGCQPSEQEHGGSGRAIAVGALLDGIPESIVIGLSMLGGGKASMVAVTAIFLSNVPEGLSSAAGMKKAGRSAGYIFGIWGTIAAASGLSALAGFTLFEAVSPATVAATTAVAAGAILAMLADTMIPEAFAEAHDCAGLITVLGFLAAFALGKMGA</sequence>